<dbReference type="Proteomes" id="UP000189376">
    <property type="component" value="Unassembled WGS sequence"/>
</dbReference>
<dbReference type="AlphaFoldDB" id="A0A1V2UUU5"/>
<keyword evidence="3" id="KW-1185">Reference proteome</keyword>
<evidence type="ECO:0000256" key="1">
    <source>
        <dbReference type="SAM" id="MobiDB-lite"/>
    </source>
</evidence>
<proteinExistence type="predicted"/>
<dbReference type="RefSeq" id="WP_077169497.1">
    <property type="nucleotide sequence ID" value="NZ_LFZS01000008.1"/>
</dbReference>
<organism evidence="2 3">
    <name type="scientific">Acinetobacter genomosp. 33YU</name>
    <dbReference type="NCBI Taxonomy" id="1675530"/>
    <lineage>
        <taxon>Bacteria</taxon>
        <taxon>Pseudomonadati</taxon>
        <taxon>Pseudomonadota</taxon>
        <taxon>Gammaproteobacteria</taxon>
        <taxon>Moraxellales</taxon>
        <taxon>Moraxellaceae</taxon>
        <taxon>Acinetobacter</taxon>
    </lineage>
</organism>
<feature type="compositionally biased region" description="Polar residues" evidence="1">
    <location>
        <begin position="281"/>
        <end position="292"/>
    </location>
</feature>
<dbReference type="EMBL" id="LFZS01000008">
    <property type="protein sequence ID" value="ONN53623.1"/>
    <property type="molecule type" value="Genomic_DNA"/>
</dbReference>
<accession>A0A1V2UUU5</accession>
<comment type="caution">
    <text evidence="2">The sequence shown here is derived from an EMBL/GenBank/DDBJ whole genome shotgun (WGS) entry which is preliminary data.</text>
</comment>
<protein>
    <submittedName>
        <fullName evidence="2">Uncharacterized protein</fullName>
    </submittedName>
</protein>
<gene>
    <name evidence="2" type="ORF">AC058_12060</name>
</gene>
<name>A0A1V2UUU5_9GAMM</name>
<dbReference type="Gene3D" id="1.10.10.10">
    <property type="entry name" value="Winged helix-like DNA-binding domain superfamily/Winged helix DNA-binding domain"/>
    <property type="match status" value="1"/>
</dbReference>
<sequence length="369" mass="42014">MSKYVPNSFQVANAFVDEAMSKISDASVKIYLIINRKTRGWAKECDALSITQLEELSGKSHPTVVRCTKELVKVGLVKKHEQSIYGNVYSLIDNYFIGELINFPNKGSVLVQSFSLFNGQLVKNFNYKKPVPKKLTKGKKSKNLCLNFPQKSRLLVKNFNHLENASQLNFLTTASKNFLPLLVKIFNTQNTLSKPTYQNKKNTWFVLENLKYEICSINPSVDTDEILKASWFERELKAFNGFNEGRNHSDIDMVRFFAEWMLKARAKYAKMKTPAPRSFENKNSSGQQTQPETTLPEVITFTSEKQLFAFARRLALLPHLPPQYSQPGESWQEVGKRIANLLTDPEKQKPLIPLLVELGFKDSTKGASA</sequence>
<reference evidence="2 3" key="1">
    <citation type="submission" date="2015-07" db="EMBL/GenBank/DDBJ databases">
        <title>Acinetobacter yuneri, a novel member of Acinetobacter calcoaceticus-Acinetobacter baumannii complex isolated from clinical specimen.</title>
        <authorList>
            <person name="Yu Y."/>
        </authorList>
    </citation>
    <scope>NUCLEOTIDE SEQUENCE [LARGE SCALE GENOMIC DNA]</scope>
    <source>
        <strain evidence="2 3">A362</strain>
    </source>
</reference>
<evidence type="ECO:0000313" key="3">
    <source>
        <dbReference type="Proteomes" id="UP000189376"/>
    </source>
</evidence>
<evidence type="ECO:0000313" key="2">
    <source>
        <dbReference type="EMBL" id="ONN53623.1"/>
    </source>
</evidence>
<dbReference type="InterPro" id="IPR036388">
    <property type="entry name" value="WH-like_DNA-bd_sf"/>
</dbReference>
<feature type="region of interest" description="Disordered" evidence="1">
    <location>
        <begin position="273"/>
        <end position="292"/>
    </location>
</feature>